<keyword evidence="3" id="KW-1185">Reference proteome</keyword>
<dbReference type="CDD" id="cd02440">
    <property type="entry name" value="AdoMet_MTases"/>
    <property type="match status" value="1"/>
</dbReference>
<protein>
    <recommendedName>
        <fullName evidence="1">Methyltransferase type 11 domain-containing protein</fullName>
    </recommendedName>
</protein>
<evidence type="ECO:0000259" key="1">
    <source>
        <dbReference type="Pfam" id="PF08241"/>
    </source>
</evidence>
<dbReference type="Gene3D" id="3.40.50.150">
    <property type="entry name" value="Vaccinia Virus protein VP39"/>
    <property type="match status" value="1"/>
</dbReference>
<dbReference type="RefSeq" id="WP_115087348.1">
    <property type="nucleotide sequence ID" value="NZ_CBCSFG010000015.1"/>
</dbReference>
<feature type="domain" description="Methyltransferase type 11" evidence="1">
    <location>
        <begin position="50"/>
        <end position="143"/>
    </location>
</feature>
<gene>
    <name evidence="2" type="ORF">CCOS864_03237</name>
</gene>
<dbReference type="AlphaFoldDB" id="A0A380T1S5"/>
<dbReference type="InterPro" id="IPR029063">
    <property type="entry name" value="SAM-dependent_MTases_sf"/>
</dbReference>
<proteinExistence type="predicted"/>
<dbReference type="Proteomes" id="UP000255177">
    <property type="component" value="Unassembled WGS sequence"/>
</dbReference>
<dbReference type="PANTHER" id="PTHR43591:SF24">
    <property type="entry name" value="2-METHOXY-6-POLYPRENYL-1,4-BENZOQUINOL METHYLASE, MITOCHONDRIAL"/>
    <property type="match status" value="1"/>
</dbReference>
<dbReference type="SUPFAM" id="SSF53335">
    <property type="entry name" value="S-adenosyl-L-methionine-dependent methyltransferases"/>
    <property type="match status" value="1"/>
</dbReference>
<dbReference type="Pfam" id="PF08241">
    <property type="entry name" value="Methyltransf_11"/>
    <property type="match status" value="1"/>
</dbReference>
<evidence type="ECO:0000313" key="3">
    <source>
        <dbReference type="Proteomes" id="UP000255177"/>
    </source>
</evidence>
<reference evidence="3" key="1">
    <citation type="submission" date="2018-07" db="EMBL/GenBank/DDBJ databases">
        <authorList>
            <person name="Blom J."/>
        </authorList>
    </citation>
    <scope>NUCLEOTIDE SEQUENCE [LARGE SCALE GENOMIC DNA]</scope>
    <source>
        <strain evidence="3">CCOS 864</strain>
    </source>
</reference>
<name>A0A380T1S5_9PSED</name>
<dbReference type="EMBL" id="UIDD01000008">
    <property type="protein sequence ID" value="SUQ63784.1"/>
    <property type="molecule type" value="Genomic_DNA"/>
</dbReference>
<organism evidence="2 3">
    <name type="scientific">Pseudomonas wadenswilerensis</name>
    <dbReference type="NCBI Taxonomy" id="1785161"/>
    <lineage>
        <taxon>Bacteria</taxon>
        <taxon>Pseudomonadati</taxon>
        <taxon>Pseudomonadota</taxon>
        <taxon>Gammaproteobacteria</taxon>
        <taxon>Pseudomonadales</taxon>
        <taxon>Pseudomonadaceae</taxon>
        <taxon>Pseudomonas</taxon>
    </lineage>
</organism>
<evidence type="ECO:0000313" key="2">
    <source>
        <dbReference type="EMBL" id="SUQ63784.1"/>
    </source>
</evidence>
<dbReference type="InterPro" id="IPR013216">
    <property type="entry name" value="Methyltransf_11"/>
</dbReference>
<accession>A0A380T1S5</accession>
<dbReference type="GO" id="GO:0008757">
    <property type="term" value="F:S-adenosylmethionine-dependent methyltransferase activity"/>
    <property type="evidence" value="ECO:0007669"/>
    <property type="project" value="InterPro"/>
</dbReference>
<dbReference type="PANTHER" id="PTHR43591">
    <property type="entry name" value="METHYLTRANSFERASE"/>
    <property type="match status" value="1"/>
</dbReference>
<sequence>MSTPLDLNALKARQQATWASGDYAVIGTTLQLVGEHLAEACDLRWDEKVLDVAAGNGNVTLAAARRGCQVTSTDYVPELLKRGEERARAERLNVVFQVADVEALPFQDGAFDVVLSTFGVMFAPDQAQAAKELGRVCRSGGRIGLANWTPQGFIGQMFKTLGRHVPPPAGAQPPSRWGDEEQLHSLFGDDIGSIKVSREHFNFRYRSAAHFIEVFRTWYGPVHKAFASLESDKASALERDLTQLLNDNNVAGGASLVVPSEYLEVVISRR</sequence>